<dbReference type="InterPro" id="IPR025906">
    <property type="entry name" value="YjfB_motility"/>
</dbReference>
<evidence type="ECO:0000313" key="2">
    <source>
        <dbReference type="Proteomes" id="UP000001401"/>
    </source>
</evidence>
<dbReference type="STRING" id="649639.Bcell_3597"/>
<accession>E6TS69</accession>
<dbReference type="HOGENOM" id="CLU_189781_3_0_9"/>
<keyword evidence="2" id="KW-1185">Reference proteome</keyword>
<dbReference type="EMBL" id="CP002394">
    <property type="protein sequence ID" value="ADU31838.1"/>
    <property type="molecule type" value="Genomic_DNA"/>
</dbReference>
<dbReference type="KEGG" id="bco:Bcell_3597"/>
<gene>
    <name evidence="1" type="ordered locus">Bcell_3597</name>
</gene>
<proteinExistence type="predicted"/>
<name>E6TS69_EVAC2</name>
<organism evidence="1 2">
    <name type="scientific">Evansella cellulosilytica (strain ATCC 21833 / DSM 2522 / FERM P-1141 / JCM 9156 / N-4)</name>
    <name type="common">Bacillus cellulosilyticus</name>
    <dbReference type="NCBI Taxonomy" id="649639"/>
    <lineage>
        <taxon>Bacteria</taxon>
        <taxon>Bacillati</taxon>
        <taxon>Bacillota</taxon>
        <taxon>Bacilli</taxon>
        <taxon>Bacillales</taxon>
        <taxon>Bacillaceae</taxon>
        <taxon>Evansella</taxon>
    </lineage>
</organism>
<protein>
    <submittedName>
        <fullName evidence="1">Uncharacterized protein</fullName>
    </submittedName>
</protein>
<evidence type="ECO:0000313" key="1">
    <source>
        <dbReference type="EMBL" id="ADU31838.1"/>
    </source>
</evidence>
<dbReference type="Pfam" id="PF14070">
    <property type="entry name" value="YjfB_motility"/>
    <property type="match status" value="1"/>
</dbReference>
<dbReference type="AlphaFoldDB" id="E6TS69"/>
<sequence>MAMMKKAMGSAEQNGDFVSKMLEGTQAPATADAPHPYLGGKIDVKL</sequence>
<reference evidence="1 2" key="1">
    <citation type="submission" date="2010-12" db="EMBL/GenBank/DDBJ databases">
        <title>Complete sequence of Bacillus cellulosilyticus DSM 2522.</title>
        <authorList>
            <consortium name="US DOE Joint Genome Institute"/>
            <person name="Lucas S."/>
            <person name="Copeland A."/>
            <person name="Lapidus A."/>
            <person name="Cheng J.-F."/>
            <person name="Bruce D."/>
            <person name="Goodwin L."/>
            <person name="Pitluck S."/>
            <person name="Chertkov O."/>
            <person name="Detter J.C."/>
            <person name="Han C."/>
            <person name="Tapia R."/>
            <person name="Land M."/>
            <person name="Hauser L."/>
            <person name="Jeffries C."/>
            <person name="Kyrpides N."/>
            <person name="Ivanova N."/>
            <person name="Mikhailova N."/>
            <person name="Brumm P."/>
            <person name="Mead D."/>
            <person name="Woyke T."/>
        </authorList>
    </citation>
    <scope>NUCLEOTIDE SEQUENCE [LARGE SCALE GENOMIC DNA]</scope>
    <source>
        <strain evidence="2">ATCC 21833 / DSM 2522 / FERM P-1141 / JCM 9156 / N-4</strain>
    </source>
</reference>
<dbReference type="Proteomes" id="UP000001401">
    <property type="component" value="Chromosome"/>
</dbReference>